<protein>
    <submittedName>
        <fullName evidence="12">ATPase-coupled protein transmembrane transporter</fullName>
    </submittedName>
</protein>
<dbReference type="InterPro" id="IPR014018">
    <property type="entry name" value="SecA_motor_DEAD"/>
</dbReference>
<evidence type="ECO:0000256" key="1">
    <source>
        <dbReference type="ARBA" id="ARBA00004170"/>
    </source>
</evidence>
<dbReference type="SMART" id="SM00958">
    <property type="entry name" value="SecA_PP_bind"/>
    <property type="match status" value="1"/>
</dbReference>
<sequence>MLALALGALTAAFTSPPLNVRAPAARRAPATTIVTAAVESPVQAIFEQVRGGSVLSGEAKSLLKGAEQCVGRVNALEGDMEALSDAGLRDLAKTLGDELSALDPSREASDAQVASAFALAREAAWRVLKLRAYDVQLLGGYVMSRGALAEMATGEGKTLAAVAPTLLGALRRRGALVVTANDYLARRDADGVGLVLRFLGLSVGLVESSMAVGGDDRRDAYASDVTYVSNAELGFDYLRDQLALEEAELVMPSRPGASAVEELFYWCLVDEADSILIDEARTPLIISETTAAPKAKYDVARDLADGVLQKGRHYDVDEKGMSVILTEAGYGECERTLGASMFDPKDPWAPFVLGALRAKELLLRDRDYLVDGAGAVKLVDAFSGRVLEGRRYADGLQQSIEAKEGLVCSDQTRPTAQVTFQALFRTLSSRLAGMTGTALSDGKELGDVYKLTVVPIPTALPIARKDYDDAVYRTVDAKERAAAAEVVRAHKDGRPVLVGTTSVEQSDAFVERLLRDYGLAASKLSARPDAAARESAVVAQAGRLGAVTVATNMAGRGTDIKLGGSASDLAKLVAESRLLDEDYAALLELLALAAEGRAIASKSPAVAALRKALAALEADLGAALDAERAAVVRAGGLYVVGTERHESVRIDNQLRGRSGRQGDAGASRFFVSVDDPMFKTFGGDQIAKLMETFRVGDDLPLEAKSVTENLGKIQAKVEAYNADLRVNVLKFDDVLDGQRRALYATRRRLLLDGADDAAANAREWAADALLAIAKSVDRDAGADGDADALLAARLDAFFGPGALRLDADALAVLGEGEATKVAALPAVAACVDGLLDAVAEKRPARPPTESFTKLALIRLDKLWADHLLNMNYLKESVQLRTLQQTDPFQEYQREGFELFTALQTKIKADTIYSLLQIAKE</sequence>
<evidence type="ECO:0000313" key="13">
    <source>
        <dbReference type="Proteomes" id="UP001363151"/>
    </source>
</evidence>
<evidence type="ECO:0000259" key="10">
    <source>
        <dbReference type="PROSITE" id="PS51192"/>
    </source>
</evidence>
<evidence type="ECO:0000256" key="9">
    <source>
        <dbReference type="ARBA" id="ARBA00023136"/>
    </source>
</evidence>
<dbReference type="SUPFAM" id="SSF81767">
    <property type="entry name" value="Pre-protein crosslinking domain of SecA"/>
    <property type="match status" value="1"/>
</dbReference>
<dbReference type="InterPro" id="IPR014001">
    <property type="entry name" value="Helicase_ATP-bd"/>
</dbReference>
<keyword evidence="5" id="KW-0067">ATP-binding</keyword>
<keyword evidence="12" id="KW-0812">Transmembrane</keyword>
<dbReference type="InterPro" id="IPR036670">
    <property type="entry name" value="SecA_X-link_sf"/>
</dbReference>
<gene>
    <name evidence="12" type="ORF">SO694_00073184</name>
</gene>
<name>A0ABR1FIC6_AURAN</name>
<dbReference type="SMART" id="SM00957">
    <property type="entry name" value="SecA_DEAD"/>
    <property type="match status" value="1"/>
</dbReference>
<comment type="subcellular location">
    <subcellularLocation>
        <location evidence="1">Membrane</location>
        <topology evidence="1">Peripheral membrane protein</topology>
    </subcellularLocation>
</comment>
<evidence type="ECO:0000256" key="5">
    <source>
        <dbReference type="ARBA" id="ARBA00022840"/>
    </source>
</evidence>
<evidence type="ECO:0000256" key="8">
    <source>
        <dbReference type="ARBA" id="ARBA00023010"/>
    </source>
</evidence>
<reference evidence="12 13" key="1">
    <citation type="submission" date="2024-03" db="EMBL/GenBank/DDBJ databases">
        <title>Aureococcus anophagefferens CCMP1851 and Kratosvirus quantuckense: Draft genome of a second virus-susceptible host strain in the model system.</title>
        <authorList>
            <person name="Chase E."/>
            <person name="Truchon A.R."/>
            <person name="Schepens W."/>
            <person name="Wilhelm S.W."/>
        </authorList>
    </citation>
    <scope>NUCLEOTIDE SEQUENCE [LARGE SCALE GENOMIC DNA]</scope>
    <source>
        <strain evidence="12 13">CCMP1851</strain>
    </source>
</reference>
<dbReference type="CDD" id="cd18803">
    <property type="entry name" value="SF2_C_secA"/>
    <property type="match status" value="1"/>
</dbReference>
<dbReference type="SUPFAM" id="SSF52540">
    <property type="entry name" value="P-loop containing nucleoside triphosphate hydrolases"/>
    <property type="match status" value="2"/>
</dbReference>
<keyword evidence="6" id="KW-0653">Protein transport</keyword>
<evidence type="ECO:0000256" key="3">
    <source>
        <dbReference type="ARBA" id="ARBA00022448"/>
    </source>
</evidence>
<keyword evidence="8" id="KW-0811">Translocation</keyword>
<dbReference type="Pfam" id="PF01043">
    <property type="entry name" value="SecA_PP_bind"/>
    <property type="match status" value="1"/>
</dbReference>
<dbReference type="EMBL" id="JBBJCI010000417">
    <property type="protein sequence ID" value="KAK7231300.1"/>
    <property type="molecule type" value="Genomic_DNA"/>
</dbReference>
<dbReference type="InterPro" id="IPR011116">
    <property type="entry name" value="SecA_Wing/Scaffold"/>
</dbReference>
<organism evidence="12 13">
    <name type="scientific">Aureococcus anophagefferens</name>
    <name type="common">Harmful bloom alga</name>
    <dbReference type="NCBI Taxonomy" id="44056"/>
    <lineage>
        <taxon>Eukaryota</taxon>
        <taxon>Sar</taxon>
        <taxon>Stramenopiles</taxon>
        <taxon>Ochrophyta</taxon>
        <taxon>Pelagophyceae</taxon>
        <taxon>Pelagomonadales</taxon>
        <taxon>Pelagomonadaceae</taxon>
        <taxon>Aureococcus</taxon>
    </lineage>
</organism>
<dbReference type="PROSITE" id="PS01312">
    <property type="entry name" value="SECA"/>
    <property type="match status" value="1"/>
</dbReference>
<dbReference type="Pfam" id="PF21090">
    <property type="entry name" value="P-loop_SecA"/>
    <property type="match status" value="1"/>
</dbReference>
<comment type="similarity">
    <text evidence="2">Belongs to the SecA family.</text>
</comment>
<dbReference type="InterPro" id="IPR011115">
    <property type="entry name" value="SecA_DEAD"/>
</dbReference>
<dbReference type="HAMAP" id="MF_01382">
    <property type="entry name" value="SecA"/>
    <property type="match status" value="1"/>
</dbReference>
<dbReference type="SUPFAM" id="SSF81886">
    <property type="entry name" value="Helical scaffold and wing domains of SecA"/>
    <property type="match status" value="1"/>
</dbReference>
<dbReference type="InterPro" id="IPR020937">
    <property type="entry name" value="SecA_CS"/>
</dbReference>
<dbReference type="InterPro" id="IPR011130">
    <property type="entry name" value="SecA_preprotein_X-link_dom"/>
</dbReference>
<keyword evidence="4" id="KW-0547">Nucleotide-binding</keyword>
<feature type="domain" description="SecA family profile" evidence="11">
    <location>
        <begin position="48"/>
        <end position="702"/>
    </location>
</feature>
<dbReference type="Gene3D" id="1.10.3060.10">
    <property type="entry name" value="Helical scaffold and wing domains of SecA"/>
    <property type="match status" value="1"/>
</dbReference>
<evidence type="ECO:0000256" key="2">
    <source>
        <dbReference type="ARBA" id="ARBA00007650"/>
    </source>
</evidence>
<keyword evidence="9" id="KW-0472">Membrane</keyword>
<evidence type="ECO:0000256" key="7">
    <source>
        <dbReference type="ARBA" id="ARBA00022967"/>
    </source>
</evidence>
<dbReference type="PROSITE" id="PS51192">
    <property type="entry name" value="HELICASE_ATP_BIND_1"/>
    <property type="match status" value="1"/>
</dbReference>
<dbReference type="Gene3D" id="3.90.1440.10">
    <property type="entry name" value="SecA, preprotein cross-linking domain"/>
    <property type="match status" value="1"/>
</dbReference>
<dbReference type="Pfam" id="PF07517">
    <property type="entry name" value="SecA_DEAD"/>
    <property type="match status" value="1"/>
</dbReference>
<dbReference type="InterPro" id="IPR036266">
    <property type="entry name" value="SecA_Wing/Scaffold_sf"/>
</dbReference>
<dbReference type="PANTHER" id="PTHR30612">
    <property type="entry name" value="SECA INNER MEMBRANE COMPONENT OF SEC PROTEIN SECRETION SYSTEM"/>
    <property type="match status" value="1"/>
</dbReference>
<evidence type="ECO:0000259" key="11">
    <source>
        <dbReference type="PROSITE" id="PS51196"/>
    </source>
</evidence>
<evidence type="ECO:0000256" key="4">
    <source>
        <dbReference type="ARBA" id="ARBA00022741"/>
    </source>
</evidence>
<dbReference type="CDD" id="cd17928">
    <property type="entry name" value="DEXDc_SecA"/>
    <property type="match status" value="1"/>
</dbReference>
<dbReference type="Proteomes" id="UP001363151">
    <property type="component" value="Unassembled WGS sequence"/>
</dbReference>
<feature type="domain" description="Helicase ATP-binding" evidence="10">
    <location>
        <begin position="138"/>
        <end position="289"/>
    </location>
</feature>
<keyword evidence="7" id="KW-1278">Translocase</keyword>
<dbReference type="PRINTS" id="PR00906">
    <property type="entry name" value="SECA"/>
</dbReference>
<dbReference type="InterPro" id="IPR044722">
    <property type="entry name" value="SecA_SF2_C"/>
</dbReference>
<accession>A0ABR1FIC6</accession>
<dbReference type="PANTHER" id="PTHR30612:SF0">
    <property type="entry name" value="CHLOROPLAST PROTEIN-TRANSPORTING ATPASE"/>
    <property type="match status" value="1"/>
</dbReference>
<dbReference type="Pfam" id="PF07516">
    <property type="entry name" value="SecA_SW"/>
    <property type="match status" value="1"/>
</dbReference>
<evidence type="ECO:0000313" key="12">
    <source>
        <dbReference type="EMBL" id="KAK7231300.1"/>
    </source>
</evidence>
<dbReference type="Gene3D" id="3.40.50.300">
    <property type="entry name" value="P-loop containing nucleotide triphosphate hydrolases"/>
    <property type="match status" value="2"/>
</dbReference>
<dbReference type="InterPro" id="IPR000185">
    <property type="entry name" value="SecA"/>
</dbReference>
<dbReference type="PROSITE" id="PS51196">
    <property type="entry name" value="SECA_MOTOR_DEAD"/>
    <property type="match status" value="1"/>
</dbReference>
<keyword evidence="13" id="KW-1185">Reference proteome</keyword>
<evidence type="ECO:0000256" key="6">
    <source>
        <dbReference type="ARBA" id="ARBA00022927"/>
    </source>
</evidence>
<dbReference type="InterPro" id="IPR027417">
    <property type="entry name" value="P-loop_NTPase"/>
</dbReference>
<keyword evidence="3" id="KW-0813">Transport</keyword>
<comment type="caution">
    <text evidence="12">The sequence shown here is derived from an EMBL/GenBank/DDBJ whole genome shotgun (WGS) entry which is preliminary data.</text>
</comment>
<proteinExistence type="inferred from homology"/>